<dbReference type="PANTHER" id="PTHR42695">
    <property type="entry name" value="GLUTAMINE AMIDOTRANSFERASE YLR126C-RELATED"/>
    <property type="match status" value="1"/>
</dbReference>
<dbReference type="InterPro" id="IPR029062">
    <property type="entry name" value="Class_I_gatase-like"/>
</dbReference>
<protein>
    <submittedName>
        <fullName evidence="2">GMP synthase (Glutamine-hydrolysing)</fullName>
    </submittedName>
</protein>
<dbReference type="SUPFAM" id="SSF52317">
    <property type="entry name" value="Class I glutamine amidotransferase-like"/>
    <property type="match status" value="1"/>
</dbReference>
<dbReference type="EMBL" id="FMYG01000004">
    <property type="protein sequence ID" value="SDC37340.1"/>
    <property type="molecule type" value="Genomic_DNA"/>
</dbReference>
<dbReference type="CDD" id="cd01741">
    <property type="entry name" value="GATase1_1"/>
    <property type="match status" value="1"/>
</dbReference>
<proteinExistence type="predicted"/>
<feature type="domain" description="Glutamine amidotransferase" evidence="1">
    <location>
        <begin position="57"/>
        <end position="200"/>
    </location>
</feature>
<dbReference type="InterPro" id="IPR044992">
    <property type="entry name" value="ChyE-like"/>
</dbReference>
<dbReference type="Pfam" id="PF00117">
    <property type="entry name" value="GATase"/>
    <property type="match status" value="1"/>
</dbReference>
<dbReference type="OrthoDB" id="5196541at2"/>
<dbReference type="RefSeq" id="WP_082642244.1">
    <property type="nucleotide sequence ID" value="NZ_FMYG01000004.1"/>
</dbReference>
<reference evidence="2 3" key="1">
    <citation type="submission" date="2016-09" db="EMBL/GenBank/DDBJ databases">
        <authorList>
            <person name="Capua I."/>
            <person name="De Benedictis P."/>
            <person name="Joannis T."/>
            <person name="Lombin L.H."/>
            <person name="Cattoli G."/>
        </authorList>
    </citation>
    <scope>NUCLEOTIDE SEQUENCE [LARGE SCALE GENOMIC DNA]</scope>
    <source>
        <strain evidence="2 3">NIO-1002</strain>
    </source>
</reference>
<dbReference type="AlphaFoldDB" id="A0A1G6L1Z0"/>
<evidence type="ECO:0000313" key="3">
    <source>
        <dbReference type="Proteomes" id="UP000183203"/>
    </source>
</evidence>
<accession>A0A1G6L1Z0</accession>
<dbReference type="NCBIfam" id="NF005743">
    <property type="entry name" value="PRK07567.1"/>
    <property type="match status" value="1"/>
</dbReference>
<dbReference type="GO" id="GO:0005829">
    <property type="term" value="C:cytosol"/>
    <property type="evidence" value="ECO:0007669"/>
    <property type="project" value="TreeGrafter"/>
</dbReference>
<dbReference type="PROSITE" id="PS51273">
    <property type="entry name" value="GATASE_TYPE_1"/>
    <property type="match status" value="1"/>
</dbReference>
<organism evidence="2 3">
    <name type="scientific">Microbacterium enclense</name>
    <dbReference type="NCBI Taxonomy" id="993073"/>
    <lineage>
        <taxon>Bacteria</taxon>
        <taxon>Bacillati</taxon>
        <taxon>Actinomycetota</taxon>
        <taxon>Actinomycetes</taxon>
        <taxon>Micrococcales</taxon>
        <taxon>Microbacteriaceae</taxon>
        <taxon>Microbacterium</taxon>
    </lineage>
</organism>
<name>A0A1G6L1Z0_9MICO</name>
<dbReference type="InterPro" id="IPR017926">
    <property type="entry name" value="GATASE"/>
</dbReference>
<dbReference type="Gene3D" id="3.40.50.880">
    <property type="match status" value="1"/>
</dbReference>
<sequence>MTWTDLPGERPFVLLATRAEDLPADEEYALFLRYTGLPAERLLRVRLEREAMPAFDLDEIAGILVGGSPFNASDPIEKKSSVQRRVEAEMAGLVDEVVARDLPFLGACYGVGTLGTHLDATIDGTFAEPISVVEVSLTTEGRADPLTAGLPDAFPAFVGHKEAITDLPAEAVLLASSPTCPVQMFRVGRNVYATQFHPELDVDGIVTRIHAYAGYGYFAADELALTLAAVRRAPVTAPSRMLRTFVERYAR</sequence>
<dbReference type="Proteomes" id="UP000183203">
    <property type="component" value="Unassembled WGS sequence"/>
</dbReference>
<dbReference type="STRING" id="993073.AS029_09625"/>
<gene>
    <name evidence="2" type="ORF">SAMN05216418_2191</name>
</gene>
<evidence type="ECO:0000259" key="1">
    <source>
        <dbReference type="Pfam" id="PF00117"/>
    </source>
</evidence>
<dbReference type="PANTHER" id="PTHR42695:SF5">
    <property type="entry name" value="GLUTAMINE AMIDOTRANSFERASE YLR126C-RELATED"/>
    <property type="match status" value="1"/>
</dbReference>
<evidence type="ECO:0000313" key="2">
    <source>
        <dbReference type="EMBL" id="SDC37340.1"/>
    </source>
</evidence>